<dbReference type="EMBL" id="CAJVPT010029316">
    <property type="protein sequence ID" value="CAG8690194.1"/>
    <property type="molecule type" value="Genomic_DNA"/>
</dbReference>
<evidence type="ECO:0000313" key="1">
    <source>
        <dbReference type="EMBL" id="CAG8690194.1"/>
    </source>
</evidence>
<name>A0ACA9P3T1_9GLOM</name>
<reference evidence="1" key="1">
    <citation type="submission" date="2021-06" db="EMBL/GenBank/DDBJ databases">
        <authorList>
            <person name="Kallberg Y."/>
            <person name="Tangrot J."/>
            <person name="Rosling A."/>
        </authorList>
    </citation>
    <scope>NUCLEOTIDE SEQUENCE</scope>
    <source>
        <strain evidence="1">CL356</strain>
    </source>
</reference>
<feature type="non-terminal residue" evidence="1">
    <location>
        <position position="307"/>
    </location>
</feature>
<comment type="caution">
    <text evidence="1">The sequence shown here is derived from an EMBL/GenBank/DDBJ whole genome shotgun (WGS) entry which is preliminary data.</text>
</comment>
<evidence type="ECO:0000313" key="2">
    <source>
        <dbReference type="Proteomes" id="UP000789525"/>
    </source>
</evidence>
<dbReference type="Proteomes" id="UP000789525">
    <property type="component" value="Unassembled WGS sequence"/>
</dbReference>
<protein>
    <submittedName>
        <fullName evidence="1">5126_t:CDS:1</fullName>
    </submittedName>
</protein>
<accession>A0ACA9P3T1</accession>
<proteinExistence type="predicted"/>
<keyword evidence="2" id="KW-1185">Reference proteome</keyword>
<gene>
    <name evidence="1" type="ORF">ACOLOM_LOCUS9788</name>
</gene>
<organism evidence="1 2">
    <name type="scientific">Acaulospora colombiana</name>
    <dbReference type="NCBI Taxonomy" id="27376"/>
    <lineage>
        <taxon>Eukaryota</taxon>
        <taxon>Fungi</taxon>
        <taxon>Fungi incertae sedis</taxon>
        <taxon>Mucoromycota</taxon>
        <taxon>Glomeromycotina</taxon>
        <taxon>Glomeromycetes</taxon>
        <taxon>Diversisporales</taxon>
        <taxon>Acaulosporaceae</taxon>
        <taxon>Acaulospora</taxon>
    </lineage>
</organism>
<sequence length="307" mass="34283">MGRADPARGFFAGCIQQTRPPLLKAELRSPALPLSRVPIVEDAQRKMHNSVYQLGAFWVLFAVLGKMLATCSIEQALWHELDSRFVRGLRWVKKRRSKYSEYSIKLNGGSCFWVLRRVERRALCSNQLRPDNFSLLSRVSANMSYASANLNTNTSALPDAHIKATTDPDKARKERAKDKLHKAEAEGEHLWAVVQEKLFQPAVAGGLFSVEYRSDYKVIGSSVVGTLLLLGAEGSMAEAYLQTEEGQREKRRAQEEGSALYRQTRESMWVSLVAWVTSPTFTGTTLSGIAAMSLESLPEPPHCLLPK</sequence>